<protein>
    <submittedName>
        <fullName evidence="1">Uncharacterized protein</fullName>
    </submittedName>
</protein>
<evidence type="ECO:0000313" key="2">
    <source>
        <dbReference type="Proteomes" id="UP000821656"/>
    </source>
</evidence>
<gene>
    <name evidence="1" type="ORF">DFH45_000361</name>
</gene>
<evidence type="ECO:0000313" key="1">
    <source>
        <dbReference type="EMBL" id="NRV07398.1"/>
    </source>
</evidence>
<proteinExistence type="predicted"/>
<accession>A0A9Q5CJK2</accession>
<dbReference type="EMBL" id="JABSXK010000001">
    <property type="protein sequence ID" value="NRV07398.1"/>
    <property type="molecule type" value="Genomic_DNA"/>
</dbReference>
<sequence>MDISISTSNSCQFLFRDKKVTFLFKLQLHNMIKYFFIEKTFSNSGIISNNFLFDVQNIRQKNIAKN</sequence>
<reference evidence="1" key="1">
    <citation type="submission" date="2020-05" db="EMBL/GenBank/DDBJ databases">
        <title>Genomic insights into acetone-butanol-ethanol (ABE) fermentation by sequencing solventogenic clostridia strains.</title>
        <authorList>
            <person name="Brown S."/>
        </authorList>
    </citation>
    <scope>NUCLEOTIDE SEQUENCE</scope>
    <source>
        <strain evidence="1">DJ126</strain>
    </source>
</reference>
<dbReference type="AlphaFoldDB" id="A0A9Q5CJK2"/>
<organism evidence="1 2">
    <name type="scientific">Clostridium beijerinckii</name>
    <name type="common">Clostridium MP</name>
    <dbReference type="NCBI Taxonomy" id="1520"/>
    <lineage>
        <taxon>Bacteria</taxon>
        <taxon>Bacillati</taxon>
        <taxon>Bacillota</taxon>
        <taxon>Clostridia</taxon>
        <taxon>Eubacteriales</taxon>
        <taxon>Clostridiaceae</taxon>
        <taxon>Clostridium</taxon>
    </lineage>
</organism>
<dbReference type="Proteomes" id="UP000821656">
    <property type="component" value="Unassembled WGS sequence"/>
</dbReference>
<name>A0A9Q5CJK2_CLOBE</name>
<comment type="caution">
    <text evidence="1">The sequence shown here is derived from an EMBL/GenBank/DDBJ whole genome shotgun (WGS) entry which is preliminary data.</text>
</comment>